<dbReference type="CDD" id="cd00082">
    <property type="entry name" value="HisKA"/>
    <property type="match status" value="1"/>
</dbReference>
<evidence type="ECO:0000256" key="8">
    <source>
        <dbReference type="ARBA" id="ARBA00022989"/>
    </source>
</evidence>
<dbReference type="InterPro" id="IPR003661">
    <property type="entry name" value="HisK_dim/P_dom"/>
</dbReference>
<keyword evidence="8 10" id="KW-1133">Transmembrane helix</keyword>
<evidence type="ECO:0000313" key="13">
    <source>
        <dbReference type="Proteomes" id="UP000237655"/>
    </source>
</evidence>
<evidence type="ECO:0000256" key="9">
    <source>
        <dbReference type="ARBA" id="ARBA00023136"/>
    </source>
</evidence>
<dbReference type="SUPFAM" id="SSF55874">
    <property type="entry name" value="ATPase domain of HSP90 chaperone/DNA topoisomerase II/histidine kinase"/>
    <property type="match status" value="1"/>
</dbReference>
<evidence type="ECO:0000256" key="4">
    <source>
        <dbReference type="ARBA" id="ARBA00022553"/>
    </source>
</evidence>
<organism evidence="12 13">
    <name type="scientific">Pukyongiella litopenaei</name>
    <dbReference type="NCBI Taxonomy" id="2605946"/>
    <lineage>
        <taxon>Bacteria</taxon>
        <taxon>Pseudomonadati</taxon>
        <taxon>Pseudomonadota</taxon>
        <taxon>Alphaproteobacteria</taxon>
        <taxon>Rhodobacterales</taxon>
        <taxon>Paracoccaceae</taxon>
        <taxon>Pukyongiella</taxon>
    </lineage>
</organism>
<comment type="catalytic activity">
    <reaction evidence="1">
        <text>ATP + protein L-histidine = ADP + protein N-phospho-L-histidine.</text>
        <dbReference type="EC" id="2.7.13.3"/>
    </reaction>
</comment>
<keyword evidence="9 10" id="KW-0472">Membrane</keyword>
<dbReference type="PANTHER" id="PTHR45436">
    <property type="entry name" value="SENSOR HISTIDINE KINASE YKOH"/>
    <property type="match status" value="1"/>
</dbReference>
<dbReference type="Pfam" id="PF08521">
    <property type="entry name" value="2CSK_N"/>
    <property type="match status" value="1"/>
</dbReference>
<evidence type="ECO:0000256" key="1">
    <source>
        <dbReference type="ARBA" id="ARBA00000085"/>
    </source>
</evidence>
<dbReference type="Pfam" id="PF02518">
    <property type="entry name" value="HATPase_c"/>
    <property type="match status" value="1"/>
</dbReference>
<dbReference type="RefSeq" id="WP_106471243.1">
    <property type="nucleotide sequence ID" value="NZ_CP027665.1"/>
</dbReference>
<keyword evidence="5" id="KW-0808">Transferase</keyword>
<dbReference type="Gene3D" id="1.10.287.130">
    <property type="match status" value="1"/>
</dbReference>
<dbReference type="EMBL" id="CP027665">
    <property type="protein sequence ID" value="AVO36929.1"/>
    <property type="molecule type" value="Genomic_DNA"/>
</dbReference>
<dbReference type="PRINTS" id="PR00344">
    <property type="entry name" value="BCTRLSENSOR"/>
</dbReference>
<dbReference type="GO" id="GO:0005886">
    <property type="term" value="C:plasma membrane"/>
    <property type="evidence" value="ECO:0007669"/>
    <property type="project" value="TreeGrafter"/>
</dbReference>
<dbReference type="KEGG" id="thas:C6Y53_03945"/>
<feature type="transmembrane region" description="Helical" evidence="10">
    <location>
        <begin position="170"/>
        <end position="190"/>
    </location>
</feature>
<keyword evidence="4" id="KW-0597">Phosphoprotein</keyword>
<dbReference type="InterPro" id="IPR050428">
    <property type="entry name" value="TCS_sensor_his_kinase"/>
</dbReference>
<dbReference type="SUPFAM" id="SSF47384">
    <property type="entry name" value="Homodimeric domain of signal transducing histidine kinase"/>
    <property type="match status" value="1"/>
</dbReference>
<dbReference type="AlphaFoldDB" id="A0A2S0MM22"/>
<dbReference type="InterPro" id="IPR004358">
    <property type="entry name" value="Sig_transdc_His_kin-like_C"/>
</dbReference>
<dbReference type="Pfam" id="PF00512">
    <property type="entry name" value="HisKA"/>
    <property type="match status" value="1"/>
</dbReference>
<dbReference type="SMART" id="SM00387">
    <property type="entry name" value="HATPase_c"/>
    <property type="match status" value="1"/>
</dbReference>
<comment type="subcellular location">
    <subcellularLocation>
        <location evidence="2">Membrane</location>
    </subcellularLocation>
</comment>
<dbReference type="InterPro" id="IPR003594">
    <property type="entry name" value="HATPase_dom"/>
</dbReference>
<accession>A0A2S0MM22</accession>
<gene>
    <name evidence="12" type="ORF">C6Y53_03945</name>
</gene>
<dbReference type="GO" id="GO:0000155">
    <property type="term" value="F:phosphorelay sensor kinase activity"/>
    <property type="evidence" value="ECO:0007669"/>
    <property type="project" value="InterPro"/>
</dbReference>
<dbReference type="Gene3D" id="3.30.565.10">
    <property type="entry name" value="Histidine kinase-like ATPase, C-terminal domain"/>
    <property type="match status" value="1"/>
</dbReference>
<dbReference type="PROSITE" id="PS50109">
    <property type="entry name" value="HIS_KIN"/>
    <property type="match status" value="1"/>
</dbReference>
<evidence type="ECO:0000256" key="7">
    <source>
        <dbReference type="ARBA" id="ARBA00022777"/>
    </source>
</evidence>
<feature type="transmembrane region" description="Helical" evidence="10">
    <location>
        <begin position="17"/>
        <end position="40"/>
    </location>
</feature>
<feature type="domain" description="Histidine kinase" evidence="11">
    <location>
        <begin position="250"/>
        <end position="457"/>
    </location>
</feature>
<dbReference type="Proteomes" id="UP000237655">
    <property type="component" value="Chromosome"/>
</dbReference>
<proteinExistence type="predicted"/>
<evidence type="ECO:0000313" key="12">
    <source>
        <dbReference type="EMBL" id="AVO36929.1"/>
    </source>
</evidence>
<protein>
    <recommendedName>
        <fullName evidence="3">histidine kinase</fullName>
        <ecNumber evidence="3">2.7.13.3</ecNumber>
    </recommendedName>
</protein>
<evidence type="ECO:0000256" key="2">
    <source>
        <dbReference type="ARBA" id="ARBA00004370"/>
    </source>
</evidence>
<dbReference type="PANTHER" id="PTHR45436:SF1">
    <property type="entry name" value="SENSOR PROTEIN QSEC"/>
    <property type="match status" value="1"/>
</dbReference>
<evidence type="ECO:0000259" key="11">
    <source>
        <dbReference type="PROSITE" id="PS50109"/>
    </source>
</evidence>
<keyword evidence="13" id="KW-1185">Reference proteome</keyword>
<evidence type="ECO:0000256" key="3">
    <source>
        <dbReference type="ARBA" id="ARBA00012438"/>
    </source>
</evidence>
<name>A0A2S0MM22_9RHOB</name>
<dbReference type="InterPro" id="IPR005467">
    <property type="entry name" value="His_kinase_dom"/>
</dbReference>
<evidence type="ECO:0000256" key="6">
    <source>
        <dbReference type="ARBA" id="ARBA00022692"/>
    </source>
</evidence>
<dbReference type="SMART" id="SM00388">
    <property type="entry name" value="HisKA"/>
    <property type="match status" value="1"/>
</dbReference>
<dbReference type="InterPro" id="IPR036097">
    <property type="entry name" value="HisK_dim/P_sf"/>
</dbReference>
<keyword evidence="6 10" id="KW-0812">Transmembrane</keyword>
<dbReference type="InterPro" id="IPR036890">
    <property type="entry name" value="HATPase_C_sf"/>
</dbReference>
<sequence length="458" mass="48046">MADRAVVRATLSLKSRVALAVGSVLVLGGAVVLVAALAYGRQAAREAYDRLLLGAASDIATAISIRDGAAIVDLPVSAFELMSLAPDDRIRYRVVGPDGATLTGDGAAPLPEGAATGESVFYDGTFGAEPARYVAVTRRFAERRFSGPVQVVVGHTLLARRDLARDIARNAMLVLGAAGAVMALFAWLVVSRALEPLPRLSDALAAREPTDLTPLSLSAPKEVAGMLVALNTFMARLERQSVATGKLIADAAHQLRTPVAAIRAQAQLAASETDPDRRARIVARIEDRTAGLGRLLDQLLSRAMIIHRADTEPATPLDLRDVAVDIVEATDDLFLDAGIEVELALPDDPVPVRGDGLSLTEAGKNLLTNALYHGKPPIRLGVTDGDMAALWVSDRGDGPAPGILQSAGRRFAKSGSSGGTGIGLAIAREVAEGHGGRIRMTRDDGRHAVALELPRRAP</sequence>
<dbReference type="EC" id="2.7.13.3" evidence="3"/>
<reference evidence="13" key="1">
    <citation type="submission" date="2018-03" db="EMBL/GenBank/DDBJ databases">
        <title>Genomic analysis of the strain SH-1 isolated from shrimp intestine.</title>
        <authorList>
            <person name="Kim Y.-S."/>
            <person name="Kim S.-E."/>
            <person name="Kim K.-H."/>
        </authorList>
    </citation>
    <scope>NUCLEOTIDE SEQUENCE [LARGE SCALE GENOMIC DNA]</scope>
    <source>
        <strain evidence="13">SH-1</strain>
    </source>
</reference>
<evidence type="ECO:0000256" key="5">
    <source>
        <dbReference type="ARBA" id="ARBA00022679"/>
    </source>
</evidence>
<evidence type="ECO:0000256" key="10">
    <source>
        <dbReference type="SAM" id="Phobius"/>
    </source>
</evidence>
<dbReference type="InterPro" id="IPR013727">
    <property type="entry name" value="2CSK_N"/>
</dbReference>
<keyword evidence="7 12" id="KW-0418">Kinase</keyword>